<organism evidence="5 6">
    <name type="scientific">Hydrogenophaga luteola</name>
    <dbReference type="NCBI Taxonomy" id="1591122"/>
    <lineage>
        <taxon>Bacteria</taxon>
        <taxon>Pseudomonadati</taxon>
        <taxon>Pseudomonadota</taxon>
        <taxon>Betaproteobacteria</taxon>
        <taxon>Burkholderiales</taxon>
        <taxon>Comamonadaceae</taxon>
        <taxon>Hydrogenophaga</taxon>
    </lineage>
</organism>
<dbReference type="PANTHER" id="PTHR43464">
    <property type="entry name" value="METHYLTRANSFERASE"/>
    <property type="match status" value="1"/>
</dbReference>
<proteinExistence type="predicted"/>
<dbReference type="GO" id="GO:0008168">
    <property type="term" value="F:methyltransferase activity"/>
    <property type="evidence" value="ECO:0007669"/>
    <property type="project" value="UniProtKB-KW"/>
</dbReference>
<evidence type="ECO:0000256" key="2">
    <source>
        <dbReference type="ARBA" id="ARBA00022679"/>
    </source>
</evidence>
<reference evidence="6" key="1">
    <citation type="journal article" date="2019" name="Int. J. Syst. Evol. Microbiol.">
        <title>The Global Catalogue of Microorganisms (GCM) 10K type strain sequencing project: providing services to taxonomists for standard genome sequencing and annotation.</title>
        <authorList>
            <consortium name="The Broad Institute Genomics Platform"/>
            <consortium name="The Broad Institute Genome Sequencing Center for Infectious Disease"/>
            <person name="Wu L."/>
            <person name="Ma J."/>
        </authorList>
    </citation>
    <scope>NUCLEOTIDE SEQUENCE [LARGE SCALE GENOMIC DNA]</scope>
    <source>
        <strain evidence="6">KCTC 42501</strain>
    </source>
</reference>
<dbReference type="EC" id="2.1.-.-" evidence="5"/>
<evidence type="ECO:0000313" key="6">
    <source>
        <dbReference type="Proteomes" id="UP001595729"/>
    </source>
</evidence>
<keyword evidence="3" id="KW-0949">S-adenosyl-L-methionine</keyword>
<evidence type="ECO:0000256" key="3">
    <source>
        <dbReference type="ARBA" id="ARBA00022691"/>
    </source>
</evidence>
<comment type="caution">
    <text evidence="5">The sequence shown here is derived from an EMBL/GenBank/DDBJ whole genome shotgun (WGS) entry which is preliminary data.</text>
</comment>
<name>A0ABV7VWX7_9BURK</name>
<evidence type="ECO:0000259" key="4">
    <source>
        <dbReference type="Pfam" id="PF13649"/>
    </source>
</evidence>
<dbReference type="Proteomes" id="UP001595729">
    <property type="component" value="Unassembled WGS sequence"/>
</dbReference>
<dbReference type="SUPFAM" id="SSF53335">
    <property type="entry name" value="S-adenosyl-L-methionine-dependent methyltransferases"/>
    <property type="match status" value="1"/>
</dbReference>
<dbReference type="Pfam" id="PF13649">
    <property type="entry name" value="Methyltransf_25"/>
    <property type="match status" value="1"/>
</dbReference>
<keyword evidence="2 5" id="KW-0808">Transferase</keyword>
<protein>
    <submittedName>
        <fullName evidence="5">Class I SAM-dependent methyltransferase</fullName>
        <ecNumber evidence="5">2.1.-.-</ecNumber>
    </submittedName>
</protein>
<dbReference type="CDD" id="cd02440">
    <property type="entry name" value="AdoMet_MTases"/>
    <property type="match status" value="1"/>
</dbReference>
<dbReference type="GO" id="GO:0032259">
    <property type="term" value="P:methylation"/>
    <property type="evidence" value="ECO:0007669"/>
    <property type="project" value="UniProtKB-KW"/>
</dbReference>
<gene>
    <name evidence="5" type="ORF">ACFOPI_00400</name>
</gene>
<dbReference type="InterPro" id="IPR041698">
    <property type="entry name" value="Methyltransf_25"/>
</dbReference>
<sequence length="253" mass="28165">MSRIFSDDQSSDPPRIDRSKVGDFFAERARRIERVGPVRAVIYQDKHADLAERRDEAEKACLLPLLLLDGSQRVLDVGCGTGRWVGSLLGQCRAYHGLDFSSDLVAYARSRYGAESTCRFSVASMDDFSLASLGEGLPFDRVLCAGVLIYLNDDELLRALSCVADALAPGGRAVFREPVAQGQRLTIKDHFSEELEQDYHAIYRTDSELRTFMAQAMGVQGCQLTDSGDVYGDQTLNNRAETRQRWLVVERAS</sequence>
<dbReference type="Gene3D" id="3.40.50.150">
    <property type="entry name" value="Vaccinia Virus protein VP39"/>
    <property type="match status" value="1"/>
</dbReference>
<keyword evidence="6" id="KW-1185">Reference proteome</keyword>
<feature type="domain" description="Methyltransferase" evidence="4">
    <location>
        <begin position="74"/>
        <end position="171"/>
    </location>
</feature>
<dbReference type="EMBL" id="JBHRXX010000001">
    <property type="protein sequence ID" value="MFC3682029.1"/>
    <property type="molecule type" value="Genomic_DNA"/>
</dbReference>
<dbReference type="PANTHER" id="PTHR43464:SF19">
    <property type="entry name" value="UBIQUINONE BIOSYNTHESIS O-METHYLTRANSFERASE, MITOCHONDRIAL"/>
    <property type="match status" value="1"/>
</dbReference>
<keyword evidence="1 5" id="KW-0489">Methyltransferase</keyword>
<evidence type="ECO:0000313" key="5">
    <source>
        <dbReference type="EMBL" id="MFC3682029.1"/>
    </source>
</evidence>
<accession>A0ABV7VWX7</accession>
<evidence type="ECO:0000256" key="1">
    <source>
        <dbReference type="ARBA" id="ARBA00022603"/>
    </source>
</evidence>
<dbReference type="RefSeq" id="WP_382169653.1">
    <property type="nucleotide sequence ID" value="NZ_JBHRXX010000001.1"/>
</dbReference>
<dbReference type="InterPro" id="IPR029063">
    <property type="entry name" value="SAM-dependent_MTases_sf"/>
</dbReference>